<name>A0A9P9FV01_FUSRE</name>
<comment type="caution">
    <text evidence="2">The sequence shown here is derived from an EMBL/GenBank/DDBJ whole genome shotgun (WGS) entry which is preliminary data.</text>
</comment>
<protein>
    <submittedName>
        <fullName evidence="2">Uncharacterized protein</fullName>
    </submittedName>
</protein>
<evidence type="ECO:0000313" key="3">
    <source>
        <dbReference type="Proteomes" id="UP000720189"/>
    </source>
</evidence>
<organism evidence="2 3">
    <name type="scientific">Fusarium redolens</name>
    <dbReference type="NCBI Taxonomy" id="48865"/>
    <lineage>
        <taxon>Eukaryota</taxon>
        <taxon>Fungi</taxon>
        <taxon>Dikarya</taxon>
        <taxon>Ascomycota</taxon>
        <taxon>Pezizomycotina</taxon>
        <taxon>Sordariomycetes</taxon>
        <taxon>Hypocreomycetidae</taxon>
        <taxon>Hypocreales</taxon>
        <taxon>Nectriaceae</taxon>
        <taxon>Fusarium</taxon>
        <taxon>Fusarium redolens species complex</taxon>
    </lineage>
</organism>
<reference evidence="2" key="1">
    <citation type="journal article" date="2021" name="Nat. Commun.">
        <title>Genetic determinants of endophytism in the Arabidopsis root mycobiome.</title>
        <authorList>
            <person name="Mesny F."/>
            <person name="Miyauchi S."/>
            <person name="Thiergart T."/>
            <person name="Pickel B."/>
            <person name="Atanasova L."/>
            <person name="Karlsson M."/>
            <person name="Huettel B."/>
            <person name="Barry K.W."/>
            <person name="Haridas S."/>
            <person name="Chen C."/>
            <person name="Bauer D."/>
            <person name="Andreopoulos W."/>
            <person name="Pangilinan J."/>
            <person name="LaButti K."/>
            <person name="Riley R."/>
            <person name="Lipzen A."/>
            <person name="Clum A."/>
            <person name="Drula E."/>
            <person name="Henrissat B."/>
            <person name="Kohler A."/>
            <person name="Grigoriev I.V."/>
            <person name="Martin F.M."/>
            <person name="Hacquard S."/>
        </authorList>
    </citation>
    <scope>NUCLEOTIDE SEQUENCE</scope>
    <source>
        <strain evidence="2">MPI-CAGE-AT-0023</strain>
    </source>
</reference>
<evidence type="ECO:0000256" key="1">
    <source>
        <dbReference type="SAM" id="MobiDB-lite"/>
    </source>
</evidence>
<dbReference type="EMBL" id="JAGMUX010000053">
    <property type="protein sequence ID" value="KAH7202693.1"/>
    <property type="molecule type" value="Genomic_DNA"/>
</dbReference>
<dbReference type="RefSeq" id="XP_046040640.1">
    <property type="nucleotide sequence ID" value="XM_046198284.1"/>
</dbReference>
<keyword evidence="3" id="KW-1185">Reference proteome</keyword>
<evidence type="ECO:0000313" key="2">
    <source>
        <dbReference type="EMBL" id="KAH7202693.1"/>
    </source>
</evidence>
<proteinExistence type="predicted"/>
<dbReference type="GeneID" id="70228238"/>
<feature type="region of interest" description="Disordered" evidence="1">
    <location>
        <begin position="61"/>
        <end position="80"/>
    </location>
</feature>
<sequence>MPRIRPTPTLTSLLANSITRMISAPCRCCWKYYSQCYRGRESLGCRILRVPPAINKTTQTQRCHSIAASDPPVSRANPSE</sequence>
<dbReference type="Proteomes" id="UP000720189">
    <property type="component" value="Unassembled WGS sequence"/>
</dbReference>
<dbReference type="AlphaFoldDB" id="A0A9P9FV01"/>
<gene>
    <name evidence="2" type="ORF">BKA55DRAFT_682034</name>
</gene>
<accession>A0A9P9FV01</accession>